<evidence type="ECO:0000256" key="1">
    <source>
        <dbReference type="SAM" id="MobiDB-lite"/>
    </source>
</evidence>
<sequence length="160" mass="17778">MESSDQHGTPASQGTTARAGTSTTIRSGDEENYSYGEIDEGGEDTTNLNSPEGEIEQQQQQQQSPQRNPSHSQPTSARPNLYQKRSTPSAGVVGAIVQPLYSGPTPARLFKRTLSEQQFWESPNLRSSSNNFIYCTTKQKFTINITTQYTRKYSFNSTKT</sequence>
<keyword evidence="2" id="KW-1185">Reference proteome</keyword>
<name>A0A914NLI1_MELIC</name>
<feature type="region of interest" description="Disordered" evidence="1">
    <location>
        <begin position="1"/>
        <end position="89"/>
    </location>
</feature>
<accession>A0A914NLI1</accession>
<proteinExistence type="predicted"/>
<feature type="compositionally biased region" description="Low complexity" evidence="1">
    <location>
        <begin position="57"/>
        <end position="74"/>
    </location>
</feature>
<dbReference type="WBParaSite" id="Minc3s07696g41418">
    <property type="protein sequence ID" value="Minc3s07696g41418"/>
    <property type="gene ID" value="Minc3s07696g41418"/>
</dbReference>
<evidence type="ECO:0000313" key="2">
    <source>
        <dbReference type="Proteomes" id="UP000887563"/>
    </source>
</evidence>
<feature type="compositionally biased region" description="Polar residues" evidence="1">
    <location>
        <begin position="75"/>
        <end position="89"/>
    </location>
</feature>
<feature type="compositionally biased region" description="Polar residues" evidence="1">
    <location>
        <begin position="1"/>
        <end position="26"/>
    </location>
</feature>
<reference evidence="3" key="1">
    <citation type="submission" date="2022-11" db="UniProtKB">
        <authorList>
            <consortium name="WormBaseParasite"/>
        </authorList>
    </citation>
    <scope>IDENTIFICATION</scope>
</reference>
<dbReference type="Proteomes" id="UP000887563">
    <property type="component" value="Unplaced"/>
</dbReference>
<protein>
    <submittedName>
        <fullName evidence="3">Candidate secreted effector</fullName>
    </submittedName>
</protein>
<dbReference type="AlphaFoldDB" id="A0A914NLI1"/>
<organism evidence="2 3">
    <name type="scientific">Meloidogyne incognita</name>
    <name type="common">Southern root-knot nematode worm</name>
    <name type="synonym">Oxyuris incognita</name>
    <dbReference type="NCBI Taxonomy" id="6306"/>
    <lineage>
        <taxon>Eukaryota</taxon>
        <taxon>Metazoa</taxon>
        <taxon>Ecdysozoa</taxon>
        <taxon>Nematoda</taxon>
        <taxon>Chromadorea</taxon>
        <taxon>Rhabditida</taxon>
        <taxon>Tylenchina</taxon>
        <taxon>Tylenchomorpha</taxon>
        <taxon>Tylenchoidea</taxon>
        <taxon>Meloidogynidae</taxon>
        <taxon>Meloidogyninae</taxon>
        <taxon>Meloidogyne</taxon>
        <taxon>Meloidogyne incognita group</taxon>
    </lineage>
</organism>
<evidence type="ECO:0000313" key="3">
    <source>
        <dbReference type="WBParaSite" id="Minc3s07696g41418"/>
    </source>
</evidence>